<sequence>MVLTKERQPLQLGIQASVASVQQLESGTWEAGLLARRIIRFIGAVEETDYERGDQIPEGHVASDDPDVTDRWLIARIHPIDLKDLDDNEVELNGDTARVLEFLSRELVPLIECWHDLVRKSDNVRFAKSAEELEAHLQELGSLPDVHDYSSRALWVGRLLNPGPMRVAQEIRSHLLQAETALERLYVAQGALVDSIARLKGAEDGNPISV</sequence>
<protein>
    <submittedName>
        <fullName evidence="1">Uncharacterized protein</fullName>
    </submittedName>
</protein>
<evidence type="ECO:0000313" key="2">
    <source>
        <dbReference type="Proteomes" id="UP000037460"/>
    </source>
</evidence>
<dbReference type="Proteomes" id="UP000037460">
    <property type="component" value="Unassembled WGS sequence"/>
</dbReference>
<comment type="caution">
    <text evidence="1">The sequence shown here is derived from an EMBL/GenBank/DDBJ whole genome shotgun (WGS) entry which is preliminary data.</text>
</comment>
<evidence type="ECO:0000313" key="1">
    <source>
        <dbReference type="EMBL" id="KOO27105.1"/>
    </source>
</evidence>
<dbReference type="OrthoDB" id="264917at2759"/>
<keyword evidence="2" id="KW-1185">Reference proteome</keyword>
<proteinExistence type="predicted"/>
<gene>
    <name evidence="1" type="ORF">Ctob_006849</name>
</gene>
<dbReference type="AlphaFoldDB" id="A0A0M0JKV1"/>
<name>A0A0M0JKV1_9EUKA</name>
<organism evidence="1 2">
    <name type="scientific">Chrysochromulina tobinii</name>
    <dbReference type="NCBI Taxonomy" id="1460289"/>
    <lineage>
        <taxon>Eukaryota</taxon>
        <taxon>Haptista</taxon>
        <taxon>Haptophyta</taxon>
        <taxon>Prymnesiophyceae</taxon>
        <taxon>Prymnesiales</taxon>
        <taxon>Chrysochromulinaceae</taxon>
        <taxon>Chrysochromulina</taxon>
    </lineage>
</organism>
<reference evidence="2" key="1">
    <citation type="journal article" date="2015" name="PLoS Genet.">
        <title>Genome Sequence and Transcriptome Analyses of Chrysochromulina tobin: Metabolic Tools for Enhanced Algal Fitness in the Prominent Order Prymnesiales (Haptophyceae).</title>
        <authorList>
            <person name="Hovde B.T."/>
            <person name="Deodato C.R."/>
            <person name="Hunsperger H.M."/>
            <person name="Ryken S.A."/>
            <person name="Yost W."/>
            <person name="Jha R.K."/>
            <person name="Patterson J."/>
            <person name="Monnat R.J. Jr."/>
            <person name="Barlow S.B."/>
            <person name="Starkenburg S.R."/>
            <person name="Cattolico R.A."/>
        </authorList>
    </citation>
    <scope>NUCLEOTIDE SEQUENCE</scope>
    <source>
        <strain evidence="2">CCMP291</strain>
    </source>
</reference>
<accession>A0A0M0JKV1</accession>
<dbReference type="EMBL" id="JWZX01002765">
    <property type="protein sequence ID" value="KOO27105.1"/>
    <property type="molecule type" value="Genomic_DNA"/>
</dbReference>